<organism evidence="2">
    <name type="scientific">Chlamydomonas euryale</name>
    <dbReference type="NCBI Taxonomy" id="1486919"/>
    <lineage>
        <taxon>Eukaryota</taxon>
        <taxon>Viridiplantae</taxon>
        <taxon>Chlorophyta</taxon>
        <taxon>core chlorophytes</taxon>
        <taxon>Chlorophyceae</taxon>
        <taxon>CS clade</taxon>
        <taxon>Chlamydomonadales</taxon>
        <taxon>Chlamydomonadaceae</taxon>
        <taxon>Chlamydomonas</taxon>
    </lineage>
</organism>
<proteinExistence type="predicted"/>
<evidence type="ECO:0000256" key="1">
    <source>
        <dbReference type="SAM" id="MobiDB-lite"/>
    </source>
</evidence>
<accession>A0A7R9YQ28</accession>
<gene>
    <name evidence="2" type="ORF">CEUR00632_LOCUS41</name>
</gene>
<feature type="region of interest" description="Disordered" evidence="1">
    <location>
        <begin position="1"/>
        <end position="41"/>
    </location>
</feature>
<evidence type="ECO:0000313" key="2">
    <source>
        <dbReference type="EMBL" id="CAD8280006.1"/>
    </source>
</evidence>
<dbReference type="AlphaFoldDB" id="A0A7R9YQ28"/>
<sequence length="296" mass="32038">MLSATTPTATATTERDFLARSNCAASREPGGGRSERGGAASPPDQALAMAFRYLSAVPGLSSALQYISINRWLMNGGGEQQVVVTSPRAGVVAHVMLLVDAAAYMQQAVADGRTHMDVALEQVGTMLRGVLLPTDRVTLAFFDTTFHYVWRDREVGSILQHPDSLRRLRDEPVRMYQTQGDAIRTLLWDRTLQALLSMRTNAGGKQTDVEGNKVLNLLVVFTDKLDSASTAKLNNTVKSVSTNGPPNFNFRLVTASNTPAENVGCLKTLHKGTCESRQVMAARDTTPSPDTLKAVC</sequence>
<dbReference type="EMBL" id="HBEC01000082">
    <property type="protein sequence ID" value="CAD8280006.1"/>
    <property type="molecule type" value="Transcribed_RNA"/>
</dbReference>
<reference evidence="2" key="1">
    <citation type="submission" date="2021-01" db="EMBL/GenBank/DDBJ databases">
        <authorList>
            <person name="Corre E."/>
            <person name="Pelletier E."/>
            <person name="Niang G."/>
            <person name="Scheremetjew M."/>
            <person name="Finn R."/>
            <person name="Kale V."/>
            <person name="Holt S."/>
            <person name="Cochrane G."/>
            <person name="Meng A."/>
            <person name="Brown T."/>
            <person name="Cohen L."/>
        </authorList>
    </citation>
    <scope>NUCLEOTIDE SEQUENCE</scope>
    <source>
        <strain evidence="2">CCMP219</strain>
    </source>
</reference>
<protein>
    <submittedName>
        <fullName evidence="2">Uncharacterized protein</fullName>
    </submittedName>
</protein>
<name>A0A7R9YQ28_9CHLO</name>
<feature type="compositionally biased region" description="Low complexity" evidence="1">
    <location>
        <begin position="1"/>
        <end position="12"/>
    </location>
</feature>